<dbReference type="RefSeq" id="WP_079165005.1">
    <property type="nucleotide sequence ID" value="NZ_CP016438.1"/>
</dbReference>
<dbReference type="InterPro" id="IPR010982">
    <property type="entry name" value="Lambda_DNA-bd_dom_sf"/>
</dbReference>
<feature type="compositionally biased region" description="Low complexity" evidence="4">
    <location>
        <begin position="360"/>
        <end position="370"/>
    </location>
</feature>
<dbReference type="GO" id="GO:0003700">
    <property type="term" value="F:DNA-binding transcription factor activity"/>
    <property type="evidence" value="ECO:0007669"/>
    <property type="project" value="TreeGrafter"/>
</dbReference>
<feature type="region of interest" description="Disordered" evidence="4">
    <location>
        <begin position="323"/>
        <end position="378"/>
    </location>
</feature>
<keyword evidence="2" id="KW-0238">DNA-binding</keyword>
<evidence type="ECO:0000256" key="1">
    <source>
        <dbReference type="ARBA" id="ARBA00023015"/>
    </source>
</evidence>
<dbReference type="KEGG" id="sls:SLINC_8227"/>
<feature type="domain" description="HTH lacI-type" evidence="5">
    <location>
        <begin position="18"/>
        <end position="68"/>
    </location>
</feature>
<dbReference type="AlphaFoldDB" id="A0A1B1MPA8"/>
<dbReference type="Gene3D" id="1.10.260.40">
    <property type="entry name" value="lambda repressor-like DNA-binding domains"/>
    <property type="match status" value="1"/>
</dbReference>
<dbReference type="Pfam" id="PF00356">
    <property type="entry name" value="LacI"/>
    <property type="match status" value="1"/>
</dbReference>
<dbReference type="EMBL" id="CP016438">
    <property type="protein sequence ID" value="ANS70451.1"/>
    <property type="molecule type" value="Genomic_DNA"/>
</dbReference>
<keyword evidence="7" id="KW-1185">Reference proteome</keyword>
<dbReference type="SMART" id="SM00354">
    <property type="entry name" value="HTH_LACI"/>
    <property type="match status" value="1"/>
</dbReference>
<dbReference type="PROSITE" id="PS50932">
    <property type="entry name" value="HTH_LACI_2"/>
    <property type="match status" value="1"/>
</dbReference>
<proteinExistence type="predicted"/>
<dbReference type="SUPFAM" id="SSF47413">
    <property type="entry name" value="lambda repressor-like DNA-binding domains"/>
    <property type="match status" value="1"/>
</dbReference>
<dbReference type="CDD" id="cd01574">
    <property type="entry name" value="PBP1_LacI"/>
    <property type="match status" value="1"/>
</dbReference>
<dbReference type="PANTHER" id="PTHR30146:SF109">
    <property type="entry name" value="HTH-TYPE TRANSCRIPTIONAL REGULATOR GALS"/>
    <property type="match status" value="1"/>
</dbReference>
<dbReference type="Pfam" id="PF13377">
    <property type="entry name" value="Peripla_BP_3"/>
    <property type="match status" value="1"/>
</dbReference>
<evidence type="ECO:0000313" key="7">
    <source>
        <dbReference type="Proteomes" id="UP000092598"/>
    </source>
</evidence>
<dbReference type="GO" id="GO:0000976">
    <property type="term" value="F:transcription cis-regulatory region binding"/>
    <property type="evidence" value="ECO:0007669"/>
    <property type="project" value="TreeGrafter"/>
</dbReference>
<organism evidence="6 7">
    <name type="scientific">Streptomyces lincolnensis</name>
    <dbReference type="NCBI Taxonomy" id="1915"/>
    <lineage>
        <taxon>Bacteria</taxon>
        <taxon>Bacillati</taxon>
        <taxon>Actinomycetota</taxon>
        <taxon>Actinomycetes</taxon>
        <taxon>Kitasatosporales</taxon>
        <taxon>Streptomycetaceae</taxon>
        <taxon>Streptomyces</taxon>
    </lineage>
</organism>
<dbReference type="InterPro" id="IPR000843">
    <property type="entry name" value="HTH_LacI"/>
</dbReference>
<evidence type="ECO:0000256" key="4">
    <source>
        <dbReference type="SAM" id="MobiDB-lite"/>
    </source>
</evidence>
<dbReference type="CDD" id="cd01392">
    <property type="entry name" value="HTH_LacI"/>
    <property type="match status" value="1"/>
</dbReference>
<evidence type="ECO:0000313" key="6">
    <source>
        <dbReference type="EMBL" id="ANS70451.1"/>
    </source>
</evidence>
<dbReference type="STRING" id="1915.SLINC_8227"/>
<name>A0A1B1MPA8_STRLN</name>
<protein>
    <submittedName>
        <fullName evidence="6">Transcriptional repressor of the lac operon</fullName>
    </submittedName>
</protein>
<dbReference type="InterPro" id="IPR046335">
    <property type="entry name" value="LacI/GalR-like_sensor"/>
</dbReference>
<dbReference type="PATRIC" id="fig|1915.4.peg.9062"/>
<reference evidence="6 7" key="1">
    <citation type="submission" date="2016-07" db="EMBL/GenBank/DDBJ databases">
        <title>Enhancement of antibiotic productionsby engineered nitrateutilization in actinobacteria.</title>
        <authorList>
            <person name="Meng S.C."/>
        </authorList>
    </citation>
    <scope>NUCLEOTIDE SEQUENCE [LARGE SCALE GENOMIC DNA]</scope>
    <source>
        <strain evidence="6 7">NRRL 2936</strain>
    </source>
</reference>
<evidence type="ECO:0000256" key="2">
    <source>
        <dbReference type="ARBA" id="ARBA00023125"/>
    </source>
</evidence>
<keyword evidence="3" id="KW-0804">Transcription</keyword>
<gene>
    <name evidence="6" type="ORF">SLINC_8227</name>
</gene>
<dbReference type="InterPro" id="IPR028082">
    <property type="entry name" value="Peripla_BP_I"/>
</dbReference>
<evidence type="ECO:0000256" key="3">
    <source>
        <dbReference type="ARBA" id="ARBA00023163"/>
    </source>
</evidence>
<evidence type="ECO:0000259" key="5">
    <source>
        <dbReference type="PROSITE" id="PS50932"/>
    </source>
</evidence>
<dbReference type="PANTHER" id="PTHR30146">
    <property type="entry name" value="LACI-RELATED TRANSCRIPTIONAL REPRESSOR"/>
    <property type="match status" value="1"/>
</dbReference>
<sequence length="378" mass="38938">MPRGEARGDGSTAPRGVDVARLAGVSQKTVSRVFNAEQYVSAEARRRVLEAAEALGYRMNNAARALASGRTRTIGVVTLGTALYGPASLLIGVERAARDAGYALRVVNTLEGDPGGVAGAVESLLEQGVDGIVVSEPIDEGAEGALSLSTDVPVLVLGAPAAFGGPRAVSAGVGAEALARAATEHLLELGHVTVHHLAGPQRWFAARDRLEGWRAALAARGRQQPSVIEGDWSAASGYAAGRDLASAGDLTAVFAANDDMAVGLIRALADAGLRVPADVSVVGFDDIPVSAYVTPPLTTVRQPFDSVAHEGLRLLVQAIEKPDAEPAPANDPPVELVVRASTAPPPARKTPARERHTATRARGATHAPPTEGEPPATH</sequence>
<keyword evidence="1" id="KW-0805">Transcription regulation</keyword>
<dbReference type="Gene3D" id="3.40.50.2300">
    <property type="match status" value="2"/>
</dbReference>
<dbReference type="SUPFAM" id="SSF53822">
    <property type="entry name" value="Periplasmic binding protein-like I"/>
    <property type="match status" value="1"/>
</dbReference>
<accession>A0A1B1MPA8</accession>
<dbReference type="Proteomes" id="UP000092598">
    <property type="component" value="Chromosome"/>
</dbReference>